<evidence type="ECO:0008006" key="3">
    <source>
        <dbReference type="Google" id="ProtNLM"/>
    </source>
</evidence>
<proteinExistence type="predicted"/>
<dbReference type="PANTHER" id="PTHR47266">
    <property type="entry name" value="ENDONUCLEASE-RELATED"/>
    <property type="match status" value="1"/>
</dbReference>
<dbReference type="OrthoDB" id="1739170at2759"/>
<evidence type="ECO:0000313" key="2">
    <source>
        <dbReference type="Proteomes" id="UP000257109"/>
    </source>
</evidence>
<name>A0A371H4J8_MUCPR</name>
<feature type="non-terminal residue" evidence="1">
    <location>
        <position position="1"/>
    </location>
</feature>
<keyword evidence="2" id="KW-1185">Reference proteome</keyword>
<dbReference type="GO" id="GO:0003676">
    <property type="term" value="F:nucleic acid binding"/>
    <property type="evidence" value="ECO:0007669"/>
    <property type="project" value="InterPro"/>
</dbReference>
<evidence type="ECO:0000313" key="1">
    <source>
        <dbReference type="EMBL" id="RDX97596.1"/>
    </source>
</evidence>
<protein>
    <recommendedName>
        <fullName evidence="3">Integrase catalytic domain-containing protein</fullName>
    </recommendedName>
</protein>
<dbReference type="InterPro" id="IPR012337">
    <property type="entry name" value="RNaseH-like_sf"/>
</dbReference>
<dbReference type="Proteomes" id="UP000257109">
    <property type="component" value="Unassembled WGS sequence"/>
</dbReference>
<dbReference type="InterPro" id="IPR036397">
    <property type="entry name" value="RNaseH_sf"/>
</dbReference>
<dbReference type="EMBL" id="QJKJ01003615">
    <property type="protein sequence ID" value="RDX97596.1"/>
    <property type="molecule type" value="Genomic_DNA"/>
</dbReference>
<dbReference type="InterPro" id="IPR052160">
    <property type="entry name" value="Gypsy_RT_Integrase-like"/>
</dbReference>
<organism evidence="1 2">
    <name type="scientific">Mucuna pruriens</name>
    <name type="common">Velvet bean</name>
    <name type="synonym">Dolichos pruriens</name>
    <dbReference type="NCBI Taxonomy" id="157652"/>
    <lineage>
        <taxon>Eukaryota</taxon>
        <taxon>Viridiplantae</taxon>
        <taxon>Streptophyta</taxon>
        <taxon>Embryophyta</taxon>
        <taxon>Tracheophyta</taxon>
        <taxon>Spermatophyta</taxon>
        <taxon>Magnoliopsida</taxon>
        <taxon>eudicotyledons</taxon>
        <taxon>Gunneridae</taxon>
        <taxon>Pentapetalae</taxon>
        <taxon>rosids</taxon>
        <taxon>fabids</taxon>
        <taxon>Fabales</taxon>
        <taxon>Fabaceae</taxon>
        <taxon>Papilionoideae</taxon>
        <taxon>50 kb inversion clade</taxon>
        <taxon>NPAAA clade</taxon>
        <taxon>indigoferoid/millettioid clade</taxon>
        <taxon>Phaseoleae</taxon>
        <taxon>Mucuna</taxon>
    </lineage>
</organism>
<reference evidence="1" key="1">
    <citation type="submission" date="2018-05" db="EMBL/GenBank/DDBJ databases">
        <title>Draft genome of Mucuna pruriens seed.</title>
        <authorList>
            <person name="Nnadi N.E."/>
            <person name="Vos R."/>
            <person name="Hasami M.H."/>
            <person name="Devisetty U.K."/>
            <person name="Aguiy J.C."/>
        </authorList>
    </citation>
    <scope>NUCLEOTIDE SEQUENCE [LARGE SCALE GENOMIC DNA]</scope>
    <source>
        <strain evidence="1">JCA_2017</strain>
    </source>
</reference>
<comment type="caution">
    <text evidence="1">The sequence shown here is derived from an EMBL/GenBank/DDBJ whole genome shotgun (WGS) entry which is preliminary data.</text>
</comment>
<accession>A0A371H4J8</accession>
<dbReference type="AlphaFoldDB" id="A0A371H4J8"/>
<dbReference type="Gene3D" id="3.30.420.10">
    <property type="entry name" value="Ribonuclease H-like superfamily/Ribonuclease H"/>
    <property type="match status" value="1"/>
</dbReference>
<gene>
    <name evidence="1" type="ORF">CR513_19620</name>
</gene>
<dbReference type="SUPFAM" id="SSF53098">
    <property type="entry name" value="Ribonuclease H-like"/>
    <property type="match status" value="1"/>
</dbReference>
<sequence length="198" mass="22940">MHHHGMQTSTTTSSHLHIREKHLKHIKQDLKVMLSTISGTTCICGGYEMIKSRTGEFRRSRPSRSSNFCHSSTKGGHYGSTWMAYAHTFASTYEQCQKVKNAISWRNEMPQQPTIFYEIFDVWVDYVSRWVEARATKANDAKTIVEFLKSNIFCSHFCNRAMAMLLEKYGVVYRVATTYHPQTNSQAEVFNREIKKLL</sequence>